<evidence type="ECO:0000256" key="1">
    <source>
        <dbReference type="ARBA" id="ARBA00006135"/>
    </source>
</evidence>
<evidence type="ECO:0000256" key="3">
    <source>
        <dbReference type="SAM" id="SignalP"/>
    </source>
</evidence>
<dbReference type="InterPro" id="IPR033645">
    <property type="entry name" value="VirB9/CagX/TrbG_C"/>
</dbReference>
<proteinExistence type="inferred from homology"/>
<dbReference type="InterPro" id="IPR010258">
    <property type="entry name" value="Conjugal_tfr_TrbG/VirB9/CagX"/>
</dbReference>
<keyword evidence="2 3" id="KW-0732">Signal</keyword>
<organism evidence="4 5">
    <name type="scientific">Bordetella ansorpii</name>
    <dbReference type="NCBI Taxonomy" id="288768"/>
    <lineage>
        <taxon>Bacteria</taxon>
        <taxon>Pseudomonadati</taxon>
        <taxon>Pseudomonadota</taxon>
        <taxon>Betaproteobacteria</taxon>
        <taxon>Burkholderiales</taxon>
        <taxon>Alcaligenaceae</taxon>
        <taxon>Bordetella</taxon>
    </lineage>
</organism>
<dbReference type="InterPro" id="IPR038161">
    <property type="entry name" value="VirB9/CagX/TrbG_C_sf"/>
</dbReference>
<evidence type="ECO:0000313" key="4">
    <source>
        <dbReference type="EMBL" id="SAI46585.1"/>
    </source>
</evidence>
<gene>
    <name evidence="4" type="primary">virB9</name>
    <name evidence="4" type="ORF">SAMEA1982600_03697</name>
</gene>
<feature type="chain" id="PRO_5007615274" evidence="3">
    <location>
        <begin position="28"/>
        <end position="275"/>
    </location>
</feature>
<evidence type="ECO:0000313" key="5">
    <source>
        <dbReference type="Proteomes" id="UP000077037"/>
    </source>
</evidence>
<dbReference type="Pfam" id="PF03524">
    <property type="entry name" value="CagX"/>
    <property type="match status" value="1"/>
</dbReference>
<reference evidence="4 5" key="1">
    <citation type="submission" date="2016-03" db="EMBL/GenBank/DDBJ databases">
        <authorList>
            <consortium name="Pathogen Informatics"/>
        </authorList>
    </citation>
    <scope>NUCLEOTIDE SEQUENCE [LARGE SCALE GENOMIC DNA]</scope>
    <source>
        <strain evidence="4 5">NCTC13364</strain>
    </source>
</reference>
<sequence length="275" mass="30939">MTSLRLLRQAARLAVAAAYLLSAPSWALDRPVATDYDHRVRLVAYNPLDVIQVDTVLGTATLIELEPGEKYVSHAFGDSAAYDFAERGDRVLLKPRAEQADTNLIVLTDRRNYAFRLSYSHDRHTSALYKLTIRHPDTEREAARHNAQRQQVAQALDSAQAARNWQAYTMSGHRSIAPIHAWDDGASTWFEFSPGQELPQIYRVDADGQEVIANRHMANPRTVVVDRVTALWRLRLGQQVLAIHNEAAHHGRTQPLPTGTVSPDVKRVIREEPSQ</sequence>
<dbReference type="Gene3D" id="2.60.40.2500">
    <property type="match status" value="1"/>
</dbReference>
<dbReference type="RefSeq" id="WP_082887349.1">
    <property type="nucleotide sequence ID" value="NZ_FKBS01000025.1"/>
</dbReference>
<accession>A0A157QKX2</accession>
<dbReference type="Proteomes" id="UP000077037">
    <property type="component" value="Unassembled WGS sequence"/>
</dbReference>
<dbReference type="CDD" id="cd06911">
    <property type="entry name" value="VirB9_CagX_TrbG"/>
    <property type="match status" value="1"/>
</dbReference>
<feature type="signal peptide" evidence="3">
    <location>
        <begin position="1"/>
        <end position="27"/>
    </location>
</feature>
<dbReference type="OrthoDB" id="9773431at2"/>
<dbReference type="EMBL" id="FKBS01000025">
    <property type="protein sequence ID" value="SAI46585.1"/>
    <property type="molecule type" value="Genomic_DNA"/>
</dbReference>
<comment type="similarity">
    <text evidence="1">Belongs to the TrbG/VirB9 family.</text>
</comment>
<name>A0A157QKX2_9BORD</name>
<evidence type="ECO:0000256" key="2">
    <source>
        <dbReference type="ARBA" id="ARBA00022729"/>
    </source>
</evidence>
<protein>
    <submittedName>
        <fullName evidence="4">Type IV secretion system protein VirB9</fullName>
    </submittedName>
</protein>
<dbReference type="AlphaFoldDB" id="A0A157QKX2"/>